<sequence>MGTAGCTAMRKEAGSTERKPDACTLTAVSASVHYSNARVLFSLLATRSFAAAAAARPLRTYTRASTQLLDKSLPGVLLLAVLMSFVYGASPFGVAPVIHHYGVVATPTVAVAAPVSYGVAAPAFGAVAAPVSYGVAAPAFGAVAAPVSYGVAAPAFGVAAPAFGAVAAPAFGVATPAFGVAAPAFGAVAAPVFGASRFCC</sequence>
<dbReference type="Proteomes" id="UP001185135">
    <property type="component" value="Segment"/>
</dbReference>
<evidence type="ECO:0000313" key="3">
    <source>
        <dbReference type="Proteomes" id="UP001185135"/>
    </source>
</evidence>
<organism evidence="2 3">
    <name type="scientific">Pandoravirus kuranda</name>
    <dbReference type="NCBI Taxonomy" id="3019033"/>
    <lineage>
        <taxon>Viruses</taxon>
        <taxon>Pandoravirus</taxon>
    </lineage>
</organism>
<accession>A0AA95ECM1</accession>
<evidence type="ECO:0000313" key="2">
    <source>
        <dbReference type="EMBL" id="WBR14315.1"/>
    </source>
</evidence>
<proteinExistence type="predicted"/>
<protein>
    <submittedName>
        <fullName evidence="2">Uncharacterized protein</fullName>
    </submittedName>
</protein>
<evidence type="ECO:0000256" key="1">
    <source>
        <dbReference type="SAM" id="Phobius"/>
    </source>
</evidence>
<name>A0AA95ECM1_9VIRU</name>
<keyword evidence="1" id="KW-0472">Membrane</keyword>
<feature type="transmembrane region" description="Helical" evidence="1">
    <location>
        <begin position="76"/>
        <end position="98"/>
    </location>
</feature>
<keyword evidence="1" id="KW-0812">Transmembrane</keyword>
<keyword evidence="1" id="KW-1133">Transmembrane helix</keyword>
<gene>
    <name evidence="2" type="ORF">pkur_cds_140</name>
</gene>
<reference evidence="2" key="1">
    <citation type="submission" date="2022-06" db="EMBL/GenBank/DDBJ databases">
        <authorList>
            <person name="Legendre M."/>
            <person name="Claverie J.-M."/>
            <person name="Alempic J.-M."/>
            <person name="Abergel C."/>
        </authorList>
    </citation>
    <scope>NUCLEOTIDE SEQUENCE</scope>
    <source>
        <strain evidence="2">Kuranda</strain>
    </source>
</reference>
<dbReference type="EMBL" id="ON887157">
    <property type="protein sequence ID" value="WBR14315.1"/>
    <property type="molecule type" value="Genomic_DNA"/>
</dbReference>